<accession>A0A7N0UEJ3</accession>
<organism evidence="2 3">
    <name type="scientific">Kalanchoe fedtschenkoi</name>
    <name type="common">Lavender scallops</name>
    <name type="synonym">South American air plant</name>
    <dbReference type="NCBI Taxonomy" id="63787"/>
    <lineage>
        <taxon>Eukaryota</taxon>
        <taxon>Viridiplantae</taxon>
        <taxon>Streptophyta</taxon>
        <taxon>Embryophyta</taxon>
        <taxon>Tracheophyta</taxon>
        <taxon>Spermatophyta</taxon>
        <taxon>Magnoliopsida</taxon>
        <taxon>eudicotyledons</taxon>
        <taxon>Gunneridae</taxon>
        <taxon>Pentapetalae</taxon>
        <taxon>Saxifragales</taxon>
        <taxon>Crassulaceae</taxon>
        <taxon>Kalanchoe</taxon>
    </lineage>
</organism>
<dbReference type="Gramene" id="Kaladp0064s0072.1.v1.1">
    <property type="protein sequence ID" value="Kaladp0064s0072.1.v1.1.CDS.1"/>
    <property type="gene ID" value="Kaladp0064s0072.v1.1"/>
</dbReference>
<evidence type="ECO:0000313" key="2">
    <source>
        <dbReference type="EnsemblPlants" id="Kaladp0064s0072.1.v1.1.CDS.1"/>
    </source>
</evidence>
<dbReference type="EnsemblPlants" id="Kaladp0064s0072.1.v1.1">
    <property type="protein sequence ID" value="Kaladp0064s0072.1.v1.1.CDS.1"/>
    <property type="gene ID" value="Kaladp0064s0072.v1.1"/>
</dbReference>
<keyword evidence="1" id="KW-1133">Transmembrane helix</keyword>
<name>A0A7N0UEJ3_KALFE</name>
<feature type="transmembrane region" description="Helical" evidence="1">
    <location>
        <begin position="47"/>
        <end position="66"/>
    </location>
</feature>
<keyword evidence="3" id="KW-1185">Reference proteome</keyword>
<reference evidence="2" key="1">
    <citation type="submission" date="2021-01" db="UniProtKB">
        <authorList>
            <consortium name="EnsemblPlants"/>
        </authorList>
    </citation>
    <scope>IDENTIFICATION</scope>
</reference>
<dbReference type="Proteomes" id="UP000594263">
    <property type="component" value="Unplaced"/>
</dbReference>
<sequence>MFQRVKVIICWEFGECVFGFIILQPVPFYIFCLVRHWASLLLSNKKMLSQVSAIYSHFIYFLGIHFDNKL</sequence>
<proteinExistence type="predicted"/>
<keyword evidence="1" id="KW-0812">Transmembrane</keyword>
<evidence type="ECO:0000313" key="3">
    <source>
        <dbReference type="Proteomes" id="UP000594263"/>
    </source>
</evidence>
<evidence type="ECO:0000256" key="1">
    <source>
        <dbReference type="SAM" id="Phobius"/>
    </source>
</evidence>
<protein>
    <submittedName>
        <fullName evidence="2">Uncharacterized protein</fullName>
    </submittedName>
</protein>
<dbReference type="AlphaFoldDB" id="A0A7N0UEJ3"/>
<keyword evidence="1" id="KW-0472">Membrane</keyword>
<feature type="transmembrane region" description="Helical" evidence="1">
    <location>
        <begin position="7"/>
        <end position="27"/>
    </location>
</feature>